<feature type="transmembrane region" description="Helical" evidence="1">
    <location>
        <begin position="204"/>
        <end position="223"/>
    </location>
</feature>
<proteinExistence type="predicted"/>
<dbReference type="KEGG" id="vrg:OKW85_00925"/>
<feature type="transmembrane region" description="Helical" evidence="1">
    <location>
        <begin position="145"/>
        <end position="164"/>
    </location>
</feature>
<evidence type="ECO:0000313" key="3">
    <source>
        <dbReference type="Proteomes" id="UP001164244"/>
    </source>
</evidence>
<dbReference type="Pfam" id="PF05656">
    <property type="entry name" value="DUF805"/>
    <property type="match status" value="1"/>
</dbReference>
<keyword evidence="1" id="KW-0472">Membrane</keyword>
<dbReference type="EMBL" id="CP110418">
    <property type="protein sequence ID" value="UZG51202.1"/>
    <property type="molecule type" value="Genomic_DNA"/>
</dbReference>
<dbReference type="AlphaFoldDB" id="A0AA46X3I7"/>
<keyword evidence="1" id="KW-0812">Transmembrane</keyword>
<accession>A0AA46X3I7</accession>
<organism evidence="2 3">
    <name type="scientific">Veillonella rogosae</name>
    <dbReference type="NCBI Taxonomy" id="423477"/>
    <lineage>
        <taxon>Bacteria</taxon>
        <taxon>Bacillati</taxon>
        <taxon>Bacillota</taxon>
        <taxon>Negativicutes</taxon>
        <taxon>Veillonellales</taxon>
        <taxon>Veillonellaceae</taxon>
        <taxon>Veillonella</taxon>
    </lineage>
</organism>
<dbReference type="PANTHER" id="PTHR34980:SF2">
    <property type="entry name" value="INNER MEMBRANE PROTEIN YHAH-RELATED"/>
    <property type="match status" value="1"/>
</dbReference>
<reference evidence="2" key="1">
    <citation type="submission" date="2022-11" db="EMBL/GenBank/DDBJ databases">
        <title>Complete genome sequence of Veillonella rogosae KCOM 3468 isolated from human Subgingival dental plaque of Chronic peridontitis Lesion.</title>
        <authorList>
            <person name="Park S.-N."/>
            <person name="Lim Y.K."/>
            <person name="Kook J.-K."/>
        </authorList>
    </citation>
    <scope>NUCLEOTIDE SEQUENCE</scope>
    <source>
        <strain evidence="2">KCOM 3468</strain>
    </source>
</reference>
<protein>
    <submittedName>
        <fullName evidence="2">DUF805 domain-containing protein</fullName>
    </submittedName>
</protein>
<gene>
    <name evidence="2" type="ORF">OKW85_00925</name>
</gene>
<sequence length="362" mass="41205">MQRCTRCGKEGPDEQAICLRCGGNMGPLGGPIYTNVHRQTGVTIVDFERYNMGYKDNFINTYLIQWTVISGRSSRGNYWRFMLVIGLLWALMYMVCALIGWANADDSDQFIAWVFLVFIMLVFTIIPVVNITIRRLHDVNQSGWLALLMLVPVIGPLVLLNWTVKAGDPEENRFGKPQYTEPVDENLSARLDISTSPTRSTDRTMIAVLLVSMALAWYGNYNIAEGVFNVIRGGEFKAAARYSKKIKSEEKSYGLEARISVERFFEEVVNERFRDAHARLGGAEREKYPTKESLAKAYEGVRRVDYDKLEVIADSKDEVQIAFAIIMSGKKDGAPFTERRSGTMILRPNKYTQFQIVEIREK</sequence>
<evidence type="ECO:0000256" key="1">
    <source>
        <dbReference type="SAM" id="Phobius"/>
    </source>
</evidence>
<dbReference type="Proteomes" id="UP001164244">
    <property type="component" value="Chromosome"/>
</dbReference>
<dbReference type="RefSeq" id="WP_265138356.1">
    <property type="nucleotide sequence ID" value="NZ_CP110418.1"/>
</dbReference>
<evidence type="ECO:0000313" key="2">
    <source>
        <dbReference type="EMBL" id="UZG51202.1"/>
    </source>
</evidence>
<feature type="transmembrane region" description="Helical" evidence="1">
    <location>
        <begin position="81"/>
        <end position="104"/>
    </location>
</feature>
<keyword evidence="1" id="KW-1133">Transmembrane helix</keyword>
<feature type="transmembrane region" description="Helical" evidence="1">
    <location>
        <begin position="110"/>
        <end position="133"/>
    </location>
</feature>
<dbReference type="PANTHER" id="PTHR34980">
    <property type="entry name" value="INNER MEMBRANE PROTEIN-RELATED-RELATED"/>
    <property type="match status" value="1"/>
</dbReference>
<dbReference type="InterPro" id="IPR008523">
    <property type="entry name" value="DUF805"/>
</dbReference>
<name>A0AA46X3I7_9FIRM</name>
<dbReference type="GO" id="GO:0005886">
    <property type="term" value="C:plasma membrane"/>
    <property type="evidence" value="ECO:0007669"/>
    <property type="project" value="TreeGrafter"/>
</dbReference>